<protein>
    <submittedName>
        <fullName evidence="5">Class I SAM-dependent methyltransferase</fullName>
    </submittedName>
</protein>
<evidence type="ECO:0000313" key="5">
    <source>
        <dbReference type="EMBL" id="MBJ7594064.1"/>
    </source>
</evidence>
<evidence type="ECO:0000259" key="4">
    <source>
        <dbReference type="Pfam" id="PF13649"/>
    </source>
</evidence>
<dbReference type="RefSeq" id="WP_337309951.1">
    <property type="nucleotide sequence ID" value="NZ_JAEKNS010000049.1"/>
</dbReference>
<dbReference type="GO" id="GO:0032259">
    <property type="term" value="P:methylation"/>
    <property type="evidence" value="ECO:0007669"/>
    <property type="project" value="UniProtKB-KW"/>
</dbReference>
<feature type="domain" description="Methyltransferase" evidence="4">
    <location>
        <begin position="42"/>
        <end position="138"/>
    </location>
</feature>
<sequence>MDLRPRSTRGEDFDAAFEARARHGMDVHGEARFVASLGVRSVLDAGCGTGRMAIELARSGLDVVGVDVDPSMLDVARRKAPHLEWALEDLATLHLVDRQGRNRRFDAAVMAGNVMLFVRRGTEAAVVAALATHLQPGGLLVAGFELDAGRLTWAAYDMLCARAGLRLQERWSTWDRDAWTAASGFAVSIHRLDEAPEPFSDRSAEEATQTYLA</sequence>
<dbReference type="PANTHER" id="PTHR43464:SF19">
    <property type="entry name" value="UBIQUINONE BIOSYNTHESIS O-METHYLTRANSFERASE, MITOCHONDRIAL"/>
    <property type="match status" value="1"/>
</dbReference>
<dbReference type="EMBL" id="JAEKNS010000049">
    <property type="protein sequence ID" value="MBJ7594064.1"/>
    <property type="molecule type" value="Genomic_DNA"/>
</dbReference>
<evidence type="ECO:0000256" key="2">
    <source>
        <dbReference type="ARBA" id="ARBA00022679"/>
    </source>
</evidence>
<dbReference type="AlphaFoldDB" id="A0A934N595"/>
<dbReference type="Proteomes" id="UP000606991">
    <property type="component" value="Unassembled WGS sequence"/>
</dbReference>
<dbReference type="GO" id="GO:0008168">
    <property type="term" value="F:methyltransferase activity"/>
    <property type="evidence" value="ECO:0007669"/>
    <property type="project" value="UniProtKB-KW"/>
</dbReference>
<dbReference type="CDD" id="cd02440">
    <property type="entry name" value="AdoMet_MTases"/>
    <property type="match status" value="1"/>
</dbReference>
<organism evidence="5 6">
    <name type="scientific">Candidatus Aeolococcus gillhamiae</name>
    <dbReference type="NCBI Taxonomy" id="3127015"/>
    <lineage>
        <taxon>Bacteria</taxon>
        <taxon>Bacillati</taxon>
        <taxon>Candidatus Dormiibacterota</taxon>
        <taxon>Candidatus Dormibacteria</taxon>
        <taxon>Candidatus Aeolococcales</taxon>
        <taxon>Candidatus Aeolococcaceae</taxon>
        <taxon>Candidatus Aeolococcus</taxon>
    </lineage>
</organism>
<keyword evidence="2" id="KW-0808">Transferase</keyword>
<dbReference type="Pfam" id="PF13649">
    <property type="entry name" value="Methyltransf_25"/>
    <property type="match status" value="1"/>
</dbReference>
<keyword evidence="3" id="KW-0949">S-adenosyl-L-methionine</keyword>
<comment type="caution">
    <text evidence="5">The sequence shown here is derived from an EMBL/GenBank/DDBJ whole genome shotgun (WGS) entry which is preliminary data.</text>
</comment>
<evidence type="ECO:0000256" key="3">
    <source>
        <dbReference type="ARBA" id="ARBA00022691"/>
    </source>
</evidence>
<accession>A0A934N595</accession>
<keyword evidence="1 5" id="KW-0489">Methyltransferase</keyword>
<proteinExistence type="predicted"/>
<evidence type="ECO:0000313" key="6">
    <source>
        <dbReference type="Proteomes" id="UP000606991"/>
    </source>
</evidence>
<reference evidence="5 6" key="1">
    <citation type="submission" date="2020-10" db="EMBL/GenBank/DDBJ databases">
        <title>Ca. Dormibacterota MAGs.</title>
        <authorList>
            <person name="Montgomery K."/>
        </authorList>
    </citation>
    <scope>NUCLEOTIDE SEQUENCE [LARGE SCALE GENOMIC DNA]</scope>
    <source>
        <strain evidence="5">SC8812_S17_18</strain>
    </source>
</reference>
<dbReference type="SUPFAM" id="SSF53335">
    <property type="entry name" value="S-adenosyl-L-methionine-dependent methyltransferases"/>
    <property type="match status" value="1"/>
</dbReference>
<dbReference type="InterPro" id="IPR041698">
    <property type="entry name" value="Methyltransf_25"/>
</dbReference>
<gene>
    <name evidence="5" type="ORF">JF886_04250</name>
</gene>
<dbReference type="InterPro" id="IPR029063">
    <property type="entry name" value="SAM-dependent_MTases_sf"/>
</dbReference>
<dbReference type="PANTHER" id="PTHR43464">
    <property type="entry name" value="METHYLTRANSFERASE"/>
    <property type="match status" value="1"/>
</dbReference>
<name>A0A934N595_9BACT</name>
<dbReference type="Gene3D" id="3.40.50.150">
    <property type="entry name" value="Vaccinia Virus protein VP39"/>
    <property type="match status" value="1"/>
</dbReference>
<evidence type="ECO:0000256" key="1">
    <source>
        <dbReference type="ARBA" id="ARBA00022603"/>
    </source>
</evidence>